<proteinExistence type="predicted"/>
<feature type="chain" id="PRO_5041917901" evidence="4">
    <location>
        <begin position="18"/>
        <end position="111"/>
    </location>
</feature>
<feature type="signal peptide" evidence="4">
    <location>
        <begin position="1"/>
        <end position="17"/>
    </location>
</feature>
<gene>
    <name evidence="5" type="ORF">PYW07_015329</name>
</gene>
<evidence type="ECO:0000313" key="6">
    <source>
        <dbReference type="Proteomes" id="UP001231518"/>
    </source>
</evidence>
<dbReference type="InterPro" id="IPR000618">
    <property type="entry name" value="Insect_cuticle"/>
</dbReference>
<evidence type="ECO:0000256" key="1">
    <source>
        <dbReference type="ARBA" id="ARBA00022460"/>
    </source>
</evidence>
<dbReference type="AlphaFoldDB" id="A0AAD7YX45"/>
<dbReference type="PANTHER" id="PTHR10380:SF173">
    <property type="entry name" value="CUTICULAR PROTEIN 47EF, ISOFORM C-RELATED"/>
    <property type="match status" value="1"/>
</dbReference>
<dbReference type="PRINTS" id="PR00947">
    <property type="entry name" value="CUTICLE"/>
</dbReference>
<dbReference type="PROSITE" id="PS51257">
    <property type="entry name" value="PROKAR_LIPOPROTEIN"/>
    <property type="match status" value="1"/>
</dbReference>
<evidence type="ECO:0000256" key="4">
    <source>
        <dbReference type="SAM" id="SignalP"/>
    </source>
</evidence>
<keyword evidence="2 4" id="KW-0732">Signal</keyword>
<evidence type="ECO:0000256" key="3">
    <source>
        <dbReference type="PROSITE-ProRule" id="PRU00497"/>
    </source>
</evidence>
<keyword evidence="1 3" id="KW-0193">Cuticle</keyword>
<dbReference type="Pfam" id="PF00379">
    <property type="entry name" value="Chitin_bind_4"/>
    <property type="match status" value="1"/>
</dbReference>
<comment type="caution">
    <text evidence="5">The sequence shown here is derived from an EMBL/GenBank/DDBJ whole genome shotgun (WGS) entry which is preliminary data.</text>
</comment>
<dbReference type="EMBL" id="JARGEI010000004">
    <property type="protein sequence ID" value="KAJ8732730.1"/>
    <property type="molecule type" value="Genomic_DNA"/>
</dbReference>
<evidence type="ECO:0000256" key="2">
    <source>
        <dbReference type="ARBA" id="ARBA00022729"/>
    </source>
</evidence>
<dbReference type="PROSITE" id="PS00233">
    <property type="entry name" value="CHIT_BIND_RR_1"/>
    <property type="match status" value="1"/>
</dbReference>
<dbReference type="GO" id="GO:0008010">
    <property type="term" value="F:structural constituent of chitin-based larval cuticle"/>
    <property type="evidence" value="ECO:0007669"/>
    <property type="project" value="TreeGrafter"/>
</dbReference>
<dbReference type="InterPro" id="IPR050468">
    <property type="entry name" value="Cuticle_Struct_Prot"/>
</dbReference>
<dbReference type="PROSITE" id="PS51155">
    <property type="entry name" value="CHIT_BIND_RR_2"/>
    <property type="match status" value="1"/>
</dbReference>
<name>A0AAD7YX45_MYTSE</name>
<organism evidence="5 6">
    <name type="scientific">Mythimna separata</name>
    <name type="common">Oriental armyworm</name>
    <name type="synonym">Pseudaletia separata</name>
    <dbReference type="NCBI Taxonomy" id="271217"/>
    <lineage>
        <taxon>Eukaryota</taxon>
        <taxon>Metazoa</taxon>
        <taxon>Ecdysozoa</taxon>
        <taxon>Arthropoda</taxon>
        <taxon>Hexapoda</taxon>
        <taxon>Insecta</taxon>
        <taxon>Pterygota</taxon>
        <taxon>Neoptera</taxon>
        <taxon>Endopterygota</taxon>
        <taxon>Lepidoptera</taxon>
        <taxon>Glossata</taxon>
        <taxon>Ditrysia</taxon>
        <taxon>Noctuoidea</taxon>
        <taxon>Noctuidae</taxon>
        <taxon>Noctuinae</taxon>
        <taxon>Hadenini</taxon>
        <taxon>Mythimna</taxon>
    </lineage>
</organism>
<evidence type="ECO:0000313" key="5">
    <source>
        <dbReference type="EMBL" id="KAJ8732730.1"/>
    </source>
</evidence>
<dbReference type="Proteomes" id="UP001231518">
    <property type="component" value="Chromosome 6"/>
</dbReference>
<sequence>MKSIVLIALALAAVACAAPAEDTKPIEIVAYRSETQPDGSYSFFYRTSDGSERTEQGVVKEALDEENKPQKVVIISGSYTVLDSEGKPDTVNYYADETGYHAEGKSIPKAV</sequence>
<reference evidence="5" key="1">
    <citation type="submission" date="2023-03" db="EMBL/GenBank/DDBJ databases">
        <title>Chromosome-level genomes of two armyworms, Mythimna separata and Mythimna loreyi, provide insights into the biosynthesis and reception of sex pheromones.</title>
        <authorList>
            <person name="Zhao H."/>
        </authorList>
    </citation>
    <scope>NUCLEOTIDE SEQUENCE</scope>
    <source>
        <strain evidence="5">BeijingLab</strain>
        <tissue evidence="5">Pupa</tissue>
    </source>
</reference>
<dbReference type="GO" id="GO:0062129">
    <property type="term" value="C:chitin-based extracellular matrix"/>
    <property type="evidence" value="ECO:0007669"/>
    <property type="project" value="TreeGrafter"/>
</dbReference>
<keyword evidence="6" id="KW-1185">Reference proteome</keyword>
<protein>
    <submittedName>
        <fullName evidence="5">Uncharacterized protein</fullName>
    </submittedName>
</protein>
<accession>A0AAD7YX45</accession>
<dbReference type="InterPro" id="IPR031311">
    <property type="entry name" value="CHIT_BIND_RR_consensus"/>
</dbReference>
<dbReference type="PANTHER" id="PTHR10380">
    <property type="entry name" value="CUTICLE PROTEIN"/>
    <property type="match status" value="1"/>
</dbReference>